<gene>
    <name evidence="2" type="ORF">INT46_011332</name>
</gene>
<evidence type="ECO:0000313" key="3">
    <source>
        <dbReference type="Proteomes" id="UP000650833"/>
    </source>
</evidence>
<keyword evidence="3" id="KW-1185">Reference proteome</keyword>
<feature type="region of interest" description="Disordered" evidence="1">
    <location>
        <begin position="140"/>
        <end position="164"/>
    </location>
</feature>
<dbReference type="EMBL" id="JAEPRC010001417">
    <property type="protein sequence ID" value="KAG2189584.1"/>
    <property type="molecule type" value="Genomic_DNA"/>
</dbReference>
<proteinExistence type="predicted"/>
<protein>
    <submittedName>
        <fullName evidence="2">Uncharacterized protein</fullName>
    </submittedName>
</protein>
<evidence type="ECO:0000313" key="2">
    <source>
        <dbReference type="EMBL" id="KAG2189584.1"/>
    </source>
</evidence>
<dbReference type="OrthoDB" id="2289482at2759"/>
<feature type="compositionally biased region" description="Low complexity" evidence="1">
    <location>
        <begin position="146"/>
        <end position="163"/>
    </location>
</feature>
<dbReference type="Proteomes" id="UP000650833">
    <property type="component" value="Unassembled WGS sequence"/>
</dbReference>
<reference evidence="2" key="1">
    <citation type="submission" date="2020-12" db="EMBL/GenBank/DDBJ databases">
        <title>Metabolic potential, ecology and presence of endohyphal bacteria is reflected in genomic diversity of Mucoromycotina.</title>
        <authorList>
            <person name="Muszewska A."/>
            <person name="Okrasinska A."/>
            <person name="Steczkiewicz K."/>
            <person name="Drgas O."/>
            <person name="Orlowska M."/>
            <person name="Perlinska-Lenart U."/>
            <person name="Aleksandrzak-Piekarczyk T."/>
            <person name="Szatraj K."/>
            <person name="Zielenkiewicz U."/>
            <person name="Pilsyk S."/>
            <person name="Malc E."/>
            <person name="Mieczkowski P."/>
            <person name="Kruszewska J.S."/>
            <person name="Biernat P."/>
            <person name="Pawlowska J."/>
        </authorList>
    </citation>
    <scope>NUCLEOTIDE SEQUENCE</scope>
    <source>
        <strain evidence="2">CBS 226.32</strain>
    </source>
</reference>
<evidence type="ECO:0000256" key="1">
    <source>
        <dbReference type="SAM" id="MobiDB-lite"/>
    </source>
</evidence>
<comment type="caution">
    <text evidence="2">The sequence shown here is derived from an EMBL/GenBank/DDBJ whole genome shotgun (WGS) entry which is preliminary data.</text>
</comment>
<organism evidence="2 3">
    <name type="scientific">Mucor plumbeus</name>
    <dbReference type="NCBI Taxonomy" id="97098"/>
    <lineage>
        <taxon>Eukaryota</taxon>
        <taxon>Fungi</taxon>
        <taxon>Fungi incertae sedis</taxon>
        <taxon>Mucoromycota</taxon>
        <taxon>Mucoromycotina</taxon>
        <taxon>Mucoromycetes</taxon>
        <taxon>Mucorales</taxon>
        <taxon>Mucorineae</taxon>
        <taxon>Mucoraceae</taxon>
        <taxon>Mucor</taxon>
    </lineage>
</organism>
<dbReference type="AlphaFoldDB" id="A0A8H7QAX7"/>
<name>A0A8H7QAX7_9FUNG</name>
<accession>A0A8H7QAX7</accession>
<sequence>MVANTYFILSGIAVFLLFHHIDAYWTVREKSAPREDGIFWAELTKIEFDGNDSSEIRCRVNTNPFQDKESIIYGKKPSYHGCVGMEKVSLHGSNRVLHHLTVLDTNQVLNCALAEKTSIFKEYICGNTIPAAQPIDEVPVPASVDSASGNSASGNSASGNSASRINNEELNVGKNTATYIPSSTDNTSCIAGYREKKYGDGPTGACCSYSDDCLDTCVQGVCGIAP</sequence>